<feature type="non-terminal residue" evidence="1">
    <location>
        <position position="642"/>
    </location>
</feature>
<dbReference type="GO" id="GO:0005509">
    <property type="term" value="F:calcium ion binding"/>
    <property type="evidence" value="ECO:0007669"/>
    <property type="project" value="InterPro"/>
</dbReference>
<comment type="caution">
    <text evidence="1">The sequence shown here is derived from an EMBL/GenBank/DDBJ whole genome shotgun (WGS) entry which is preliminary data.</text>
</comment>
<dbReference type="SUPFAM" id="SSF49313">
    <property type="entry name" value="Cadherin-like"/>
    <property type="match status" value="6"/>
</dbReference>
<dbReference type="InterPro" id="IPR015919">
    <property type="entry name" value="Cadherin-like_sf"/>
</dbReference>
<dbReference type="Pfam" id="PF05345">
    <property type="entry name" value="He_PIG"/>
    <property type="match status" value="6"/>
</dbReference>
<gene>
    <name evidence="1" type="ORF">XVE_2749</name>
</gene>
<dbReference type="Proteomes" id="UP000003299">
    <property type="component" value="Unassembled WGS sequence"/>
</dbReference>
<evidence type="ECO:0000313" key="1">
    <source>
        <dbReference type="EMBL" id="EGD08979.1"/>
    </source>
</evidence>
<dbReference type="EMBL" id="AEQV01000093">
    <property type="protein sequence ID" value="EGD08979.1"/>
    <property type="molecule type" value="Genomic_DNA"/>
</dbReference>
<sequence>GGALPAGVVLDAATGGLSGTPTVAGTFNFALTASDSTPSPAAQASRSYALTIAAPQVVVAPTTVPGATRGTAYSQALSASGGTAPYTYAIAGGVLPAGLTLASNGTLSGTATVEGTFNFTVQATDANSFTGTQAYALTVAGPTLVLPASTLPAGTAGQAYSAAITPATGGTAPYSYALTGGALPAGVVLDAATGGLSGTPTVAGTFNFALTASDSTPSPAAQASRSYALTIAAPQVVVAPTTVPGATRGTAYSQALSASGGTAPYTYAIASGVLPAGLTLSSNGTLSGTATVEGTFNFTVQVTDANSFTGTQAYALTVAGPTLVLPASTLPAGTAGQAYTAAITPATGGTAPYSYALTGGALPAGVVLDTATGGLSGTPTVAGTFNFTLTASDSTPSPAAQASRSYALTIGAATLVIGQGTLPPAVNGTAYSQTLTVSGGVAPYRFSVTSGTLPAGLTLAADGTLSGTPSAEGVSNFTITVTDASAASSAQAYSVSVGSAAPVAVADTAVTMDGTAVTVAVTGNDTGTITAIAITTAPTNGSAVVNGLDVVYTPNAGFIGTDVVSYTASGSGGTSAATTLTITVNARPVAVSVTAEAVPGEAQQVDITRNATGGPFVAAAVVAVLPASAGTATITRVGGTAT</sequence>
<reference evidence="1 2" key="1">
    <citation type="journal article" date="2011" name="BMC Genomics">
        <title>Comparative genomics reveals diversity among xanthomonads infecting tomato and pepper.</title>
        <authorList>
            <person name="Potnis N."/>
            <person name="Krasileva K."/>
            <person name="Chow V."/>
            <person name="Almeida N.F."/>
            <person name="Patil P.B."/>
            <person name="Ryan R.P."/>
            <person name="Sharlach M."/>
            <person name="Behlau F."/>
            <person name="Dow J.M."/>
            <person name="Momol M.T."/>
            <person name="White F.F."/>
            <person name="Preston J.F."/>
            <person name="Vinatzer B.A."/>
            <person name="Koebnik R."/>
            <person name="Setubal J.C."/>
            <person name="Norman D.J."/>
            <person name="Staskawicz B.J."/>
            <person name="Jones J.B."/>
        </authorList>
    </citation>
    <scope>NUCLEOTIDE SEQUENCE [LARGE SCALE GENOMIC DNA]</scope>
    <source>
        <strain evidence="1 2">ATCC 35937</strain>
    </source>
</reference>
<accession>F0BEW9</accession>
<dbReference type="PANTHER" id="PTHR37494">
    <property type="entry name" value="HEMAGGLUTININ"/>
    <property type="match status" value="1"/>
</dbReference>
<feature type="non-terminal residue" evidence="1">
    <location>
        <position position="1"/>
    </location>
</feature>
<dbReference type="PANTHER" id="PTHR37494:SF1">
    <property type="entry name" value="STAPHYLOCOCCUS AUREUS SURFACE PROTEIN A"/>
    <property type="match status" value="1"/>
</dbReference>
<dbReference type="Gene3D" id="2.60.40.2810">
    <property type="match status" value="1"/>
</dbReference>
<organism evidence="1 2">
    <name type="scientific">Xanthomonas vesicatoria ATCC 35937</name>
    <dbReference type="NCBI Taxonomy" id="925775"/>
    <lineage>
        <taxon>Bacteria</taxon>
        <taxon>Pseudomonadati</taxon>
        <taxon>Pseudomonadota</taxon>
        <taxon>Gammaproteobacteria</taxon>
        <taxon>Lysobacterales</taxon>
        <taxon>Lysobacteraceae</taxon>
        <taxon>Xanthomonas</taxon>
    </lineage>
</organism>
<dbReference type="AlphaFoldDB" id="F0BEW9"/>
<dbReference type="GO" id="GO:0016020">
    <property type="term" value="C:membrane"/>
    <property type="evidence" value="ECO:0007669"/>
    <property type="project" value="InterPro"/>
</dbReference>
<name>F0BEW9_9XANT</name>
<dbReference type="InterPro" id="IPR013783">
    <property type="entry name" value="Ig-like_fold"/>
</dbReference>
<dbReference type="Gene3D" id="2.60.40.10">
    <property type="entry name" value="Immunoglobulins"/>
    <property type="match status" value="6"/>
</dbReference>
<dbReference type="RefSeq" id="WP_005993441.1">
    <property type="nucleotide sequence ID" value="NZ_AEQV01000093.1"/>
</dbReference>
<evidence type="ECO:0000313" key="2">
    <source>
        <dbReference type="Proteomes" id="UP000003299"/>
    </source>
</evidence>
<proteinExistence type="predicted"/>
<protein>
    <submittedName>
        <fullName evidence="1">Putative Ig domain-containing protein</fullName>
    </submittedName>
</protein>
<dbReference type="eggNOG" id="COG4625">
    <property type="taxonomic scope" value="Bacteria"/>
</dbReference>
<dbReference type="Pfam" id="PF17963">
    <property type="entry name" value="Big_9"/>
    <property type="match status" value="1"/>
</dbReference>